<sequence>MTVFFFVFVACFKDNTYNTVIVQNPDIDKAYEYLERGIEDSAFFAFNSAKDIYMEANDSLKVANCLINMAITQKDQGDYFGAQETALQAVDYLNKSNPKHHVYLSTNYNNLGAATGKLSDFEQALMFYKAALQFSQDSLNSLIYQNNMAICYQNLKDYNKAIQIYTNIYDQVKDNRRQYARVLSNLARTKWLADPAYSAIDEFLTSWAIREQENDLWGLNASYVHLTDYYTDIHPDSALWYAKKMYYTANKIQSPDDQIYALSKLIELSPEGKSKEYFQTYQSLTDSVHQARAAAKNQFALIRYEVEKNKADNLWLQKENAEKINRLTRQRFFTGSLVFLLVLSVVGGRLWYRKRKQRLDLEAQHKIKASQLKTSRKVHDVVANGIYRVMSEIENKEDIDREGILDKLEGVYHKSRDISYEAEEPLPAAQTYAQQITELLTSFATVHQKVLIVGNESQLWDNVNENVKTEIKHVLQELMVNMRKHSHTDQVVIRFGKNEAKLKIFYKDNGVGMKNMHAQGNGLKNTGSRIKNLDGAIIFVSEPGNGLKVEIAIPIS</sequence>
<evidence type="ECO:0000313" key="6">
    <source>
        <dbReference type="EMBL" id="MBD1425814.1"/>
    </source>
</evidence>
<organism evidence="6 7">
    <name type="scientific">Sphingobacterium arenae</name>
    <dbReference type="NCBI Taxonomy" id="1280598"/>
    <lineage>
        <taxon>Bacteria</taxon>
        <taxon>Pseudomonadati</taxon>
        <taxon>Bacteroidota</taxon>
        <taxon>Sphingobacteriia</taxon>
        <taxon>Sphingobacteriales</taxon>
        <taxon>Sphingobacteriaceae</taxon>
        <taxon>Sphingobacterium</taxon>
    </lineage>
</organism>
<dbReference type="Proteomes" id="UP000606494">
    <property type="component" value="Unassembled WGS sequence"/>
</dbReference>
<dbReference type="EMBL" id="JACNYK010000002">
    <property type="protein sequence ID" value="MBD1425814.1"/>
    <property type="molecule type" value="Genomic_DNA"/>
</dbReference>
<comment type="caution">
    <text evidence="6">The sequence shown here is derived from an EMBL/GenBank/DDBJ whole genome shotgun (WGS) entry which is preliminary data.</text>
</comment>
<keyword evidence="2" id="KW-0418">Kinase</keyword>
<dbReference type="Gene3D" id="1.25.40.10">
    <property type="entry name" value="Tetratricopeptide repeat domain"/>
    <property type="match status" value="2"/>
</dbReference>
<accession>A0ABR7Y3D7</accession>
<keyword evidence="1" id="KW-0808">Transferase</keyword>
<evidence type="ECO:0000256" key="2">
    <source>
        <dbReference type="ARBA" id="ARBA00022777"/>
    </source>
</evidence>
<dbReference type="PROSITE" id="PS50005">
    <property type="entry name" value="TPR"/>
    <property type="match status" value="1"/>
</dbReference>
<evidence type="ECO:0000256" key="5">
    <source>
        <dbReference type="SAM" id="Phobius"/>
    </source>
</evidence>
<evidence type="ECO:0000256" key="4">
    <source>
        <dbReference type="PROSITE-ProRule" id="PRU00339"/>
    </source>
</evidence>
<dbReference type="SUPFAM" id="SSF48452">
    <property type="entry name" value="TPR-like"/>
    <property type="match status" value="1"/>
</dbReference>
<keyword evidence="5" id="KW-1133">Transmembrane helix</keyword>
<feature type="repeat" description="TPR" evidence="4">
    <location>
        <begin position="105"/>
        <end position="138"/>
    </location>
</feature>
<evidence type="ECO:0000256" key="1">
    <source>
        <dbReference type="ARBA" id="ARBA00022679"/>
    </source>
</evidence>
<reference evidence="6 7" key="1">
    <citation type="submission" date="2020-08" db="EMBL/GenBank/DDBJ databases">
        <title>Sphingobacterium sp. DN00404 isolated from aquaculture water.</title>
        <authorList>
            <person name="Zhang M."/>
        </authorList>
    </citation>
    <scope>NUCLEOTIDE SEQUENCE [LARGE SCALE GENOMIC DNA]</scope>
    <source>
        <strain evidence="6 7">KCTC 32294</strain>
    </source>
</reference>
<keyword evidence="4" id="KW-0802">TPR repeat</keyword>
<gene>
    <name evidence="6" type="ORF">H8B17_09490</name>
</gene>
<dbReference type="SMART" id="SM00028">
    <property type="entry name" value="TPR"/>
    <property type="match status" value="3"/>
</dbReference>
<dbReference type="Gene3D" id="3.30.565.10">
    <property type="entry name" value="Histidine kinase-like ATPase, C-terminal domain"/>
    <property type="match status" value="1"/>
</dbReference>
<keyword evidence="7" id="KW-1185">Reference proteome</keyword>
<dbReference type="InterPro" id="IPR050482">
    <property type="entry name" value="Sensor_HK_TwoCompSys"/>
</dbReference>
<keyword evidence="5" id="KW-0812">Transmembrane</keyword>
<evidence type="ECO:0000256" key="3">
    <source>
        <dbReference type="ARBA" id="ARBA00023012"/>
    </source>
</evidence>
<keyword evidence="5" id="KW-0472">Membrane</keyword>
<feature type="transmembrane region" description="Helical" evidence="5">
    <location>
        <begin position="332"/>
        <end position="352"/>
    </location>
</feature>
<dbReference type="InterPro" id="IPR011990">
    <property type="entry name" value="TPR-like_helical_dom_sf"/>
</dbReference>
<name>A0ABR7Y3D7_9SPHI</name>
<keyword evidence="3" id="KW-0902">Two-component regulatory system</keyword>
<protein>
    <submittedName>
        <fullName evidence="6">Tetratricopeptide repeat protein</fullName>
    </submittedName>
</protein>
<dbReference type="InterPro" id="IPR036890">
    <property type="entry name" value="HATPase_C_sf"/>
</dbReference>
<evidence type="ECO:0000313" key="7">
    <source>
        <dbReference type="Proteomes" id="UP000606494"/>
    </source>
</evidence>
<proteinExistence type="predicted"/>
<dbReference type="InterPro" id="IPR019734">
    <property type="entry name" value="TPR_rpt"/>
</dbReference>
<dbReference type="PANTHER" id="PTHR24421">
    <property type="entry name" value="NITRATE/NITRITE SENSOR PROTEIN NARX-RELATED"/>
    <property type="match status" value="1"/>
</dbReference>
<dbReference type="SUPFAM" id="SSF55874">
    <property type="entry name" value="ATPase domain of HSP90 chaperone/DNA topoisomerase II/histidine kinase"/>
    <property type="match status" value="1"/>
</dbReference>